<organism evidence="7 8">
    <name type="scientific">Podospora comata</name>
    <dbReference type="NCBI Taxonomy" id="48703"/>
    <lineage>
        <taxon>Eukaryota</taxon>
        <taxon>Fungi</taxon>
        <taxon>Dikarya</taxon>
        <taxon>Ascomycota</taxon>
        <taxon>Pezizomycotina</taxon>
        <taxon>Sordariomycetes</taxon>
        <taxon>Sordariomycetidae</taxon>
        <taxon>Sordariales</taxon>
        <taxon>Podosporaceae</taxon>
        <taxon>Podospora</taxon>
    </lineage>
</organism>
<keyword evidence="4" id="KW-0256">Endoplasmic reticulum</keyword>
<dbReference type="Proteomes" id="UP000280685">
    <property type="component" value="Chromosome 2"/>
</dbReference>
<sequence>MPLRQLVPDPAVGSSTSDVKVDIIAVHGLNPRSKDAAAHAWDTWRTPPGPKGHLWLRENLPSVVPHSRIFLYQYNATAVYGKDQSTFVDKADELLEAIRVKRVRAESRPIIFLCHSMGGLLVKQALINAHSNPKYTSIKTATSGLVFFATPHNGGDWKLVTLGTLASKIATTAGFQKGDDVVEVLKSGSMFSAIMNEHWRHQLLEYDIVSFWGALDTVSLAIRGTKYWVYTDFQKIVPKESARLGMPGDRENVVKLNADHRGVCKFGSSETDQDNLELVCANIENLFQSALKRGEFLALPSVVDEGEGKKTPEDCLLERWARLQGNRV</sequence>
<evidence type="ECO:0008006" key="9">
    <source>
        <dbReference type="Google" id="ProtNLM"/>
    </source>
</evidence>
<dbReference type="PANTHER" id="PTHR48182:SF2">
    <property type="entry name" value="PROTEIN SERAC1"/>
    <property type="match status" value="1"/>
</dbReference>
<accession>A0ABY6S2V9</accession>
<keyword evidence="8" id="KW-1185">Reference proteome</keyword>
<evidence type="ECO:0000256" key="1">
    <source>
        <dbReference type="ARBA" id="ARBA00004173"/>
    </source>
</evidence>
<reference evidence="7" key="1">
    <citation type="submission" date="2018-02" db="EMBL/GenBank/DDBJ databases">
        <authorList>
            <person name="Silar P."/>
        </authorList>
    </citation>
    <scope>NUCLEOTIDE SEQUENCE [LARGE SCALE GENOMIC DNA]</scope>
    <source>
        <strain evidence="7">T</strain>
    </source>
</reference>
<gene>
    <name evidence="7" type="ORF">PODCO_207733</name>
</gene>
<evidence type="ECO:0000256" key="2">
    <source>
        <dbReference type="ARBA" id="ARBA00004240"/>
    </source>
</evidence>
<evidence type="ECO:0000256" key="4">
    <source>
        <dbReference type="ARBA" id="ARBA00022824"/>
    </source>
</evidence>
<dbReference type="Gene3D" id="3.40.50.1820">
    <property type="entry name" value="alpha/beta hydrolase"/>
    <property type="match status" value="1"/>
</dbReference>
<dbReference type="SUPFAM" id="SSF53474">
    <property type="entry name" value="alpha/beta-Hydrolases"/>
    <property type="match status" value="1"/>
</dbReference>
<proteinExistence type="predicted"/>
<dbReference type="InterPro" id="IPR052374">
    <property type="entry name" value="SERAC1"/>
</dbReference>
<comment type="subcellular location">
    <subcellularLocation>
        <location evidence="2">Endoplasmic reticulum</location>
    </subcellularLocation>
    <subcellularLocation>
        <location evidence="3">Membrane</location>
    </subcellularLocation>
    <subcellularLocation>
        <location evidence="1">Mitochondrion</location>
    </subcellularLocation>
</comment>
<keyword evidence="5" id="KW-0496">Mitochondrion</keyword>
<protein>
    <recommendedName>
        <fullName evidence="9">DUF676 domain-containing protein</fullName>
    </recommendedName>
</protein>
<dbReference type="InterPro" id="IPR029058">
    <property type="entry name" value="AB_hydrolase_fold"/>
</dbReference>
<evidence type="ECO:0000313" key="7">
    <source>
        <dbReference type="EMBL" id="VBB75877.1"/>
    </source>
</evidence>
<name>A0ABY6S2V9_PODCO</name>
<keyword evidence="6" id="KW-0472">Membrane</keyword>
<evidence type="ECO:0000313" key="8">
    <source>
        <dbReference type="Proteomes" id="UP000280685"/>
    </source>
</evidence>
<evidence type="ECO:0000256" key="5">
    <source>
        <dbReference type="ARBA" id="ARBA00023128"/>
    </source>
</evidence>
<evidence type="ECO:0000256" key="3">
    <source>
        <dbReference type="ARBA" id="ARBA00004370"/>
    </source>
</evidence>
<evidence type="ECO:0000256" key="6">
    <source>
        <dbReference type="ARBA" id="ARBA00023136"/>
    </source>
</evidence>
<dbReference type="EMBL" id="LR026965">
    <property type="protein sequence ID" value="VBB75877.1"/>
    <property type="molecule type" value="Genomic_DNA"/>
</dbReference>
<dbReference type="PANTHER" id="PTHR48182">
    <property type="entry name" value="PROTEIN SERAC1"/>
    <property type="match status" value="1"/>
</dbReference>